<name>A0ABW3JAW7_9HYPH</name>
<feature type="chain" id="PRO_5045615068" evidence="2">
    <location>
        <begin position="27"/>
        <end position="388"/>
    </location>
</feature>
<feature type="region of interest" description="Disordered" evidence="1">
    <location>
        <begin position="368"/>
        <end position="388"/>
    </location>
</feature>
<feature type="region of interest" description="Disordered" evidence="1">
    <location>
        <begin position="146"/>
        <end position="227"/>
    </location>
</feature>
<dbReference type="RefSeq" id="WP_379089758.1">
    <property type="nucleotide sequence ID" value="NZ_JBHTJO010000001.1"/>
</dbReference>
<feature type="region of interest" description="Disordered" evidence="1">
    <location>
        <begin position="269"/>
        <end position="332"/>
    </location>
</feature>
<proteinExistence type="predicted"/>
<evidence type="ECO:0000256" key="2">
    <source>
        <dbReference type="SAM" id="SignalP"/>
    </source>
</evidence>
<feature type="compositionally biased region" description="Low complexity" evidence="1">
    <location>
        <begin position="285"/>
        <end position="317"/>
    </location>
</feature>
<feature type="signal peptide" evidence="2">
    <location>
        <begin position="1"/>
        <end position="26"/>
    </location>
</feature>
<evidence type="ECO:0000256" key="1">
    <source>
        <dbReference type="SAM" id="MobiDB-lite"/>
    </source>
</evidence>
<gene>
    <name evidence="4" type="ORF">ACFQ2F_10925</name>
</gene>
<feature type="compositionally biased region" description="Polar residues" evidence="1">
    <location>
        <begin position="371"/>
        <end position="382"/>
    </location>
</feature>
<organism evidence="4 5">
    <name type="scientific">Methyloligella solikamskensis</name>
    <dbReference type="NCBI Taxonomy" id="1177756"/>
    <lineage>
        <taxon>Bacteria</taxon>
        <taxon>Pseudomonadati</taxon>
        <taxon>Pseudomonadota</taxon>
        <taxon>Alphaproteobacteria</taxon>
        <taxon>Hyphomicrobiales</taxon>
        <taxon>Hyphomicrobiaceae</taxon>
        <taxon>Methyloligella</taxon>
    </lineage>
</organism>
<dbReference type="Proteomes" id="UP001597102">
    <property type="component" value="Unassembled WGS sequence"/>
</dbReference>
<evidence type="ECO:0000259" key="3">
    <source>
        <dbReference type="Pfam" id="PF09917"/>
    </source>
</evidence>
<dbReference type="InterPro" id="IPR019223">
    <property type="entry name" value="DUF2147"/>
</dbReference>
<evidence type="ECO:0000313" key="5">
    <source>
        <dbReference type="Proteomes" id="UP001597102"/>
    </source>
</evidence>
<evidence type="ECO:0000313" key="4">
    <source>
        <dbReference type="EMBL" id="MFD0987607.1"/>
    </source>
</evidence>
<dbReference type="Pfam" id="PF09917">
    <property type="entry name" value="DUF2147"/>
    <property type="match status" value="1"/>
</dbReference>
<feature type="domain" description="DUF2147" evidence="3">
    <location>
        <begin position="31"/>
        <end position="145"/>
    </location>
</feature>
<dbReference type="Gene3D" id="2.40.128.520">
    <property type="match status" value="1"/>
</dbReference>
<dbReference type="PANTHER" id="PTHR36919">
    <property type="entry name" value="BLR1215 PROTEIN"/>
    <property type="match status" value="1"/>
</dbReference>
<keyword evidence="5" id="KW-1185">Reference proteome</keyword>
<protein>
    <submittedName>
        <fullName evidence="4">DUF2147 domain-containing protein</fullName>
    </submittedName>
</protein>
<sequence>MQHRYVATTLGLLALGWLGLAGEAMAASPVGYWLKEDGAAKLQISQCGRNQLCSKIVWLRDPYNDQGQPLHDARNENPSLRGRTIIGLPIFQGLTPASANTWKGQIYNPEDGGTYKATLTLASSNQIILKGCMAMFLCGQKNWTRTQFNPEPEEPKQIEVKEETEEPAEPEQVVAEAEEPEAEKPEPRRMQASLGGMPSGLTSSSRSAEPEAKTAEVKSNALNPTLPPAHRDATAGYGFVLTTASPDAAPELGTASPSKMYLMSPDATSRPIQVKATSESTGSIATRQQTASSQPAQTASAATMSDAATADTTGMGAIQPGESVPMPNQRPPEIDAYAEADALANQDHLSWRERRRLRKLRRELPWLGGQEASTQATQTQGAVYQAYR</sequence>
<feature type="compositionally biased region" description="Polar residues" evidence="1">
    <location>
        <begin position="269"/>
        <end position="284"/>
    </location>
</feature>
<reference evidence="5" key="1">
    <citation type="journal article" date="2019" name="Int. J. Syst. Evol. Microbiol.">
        <title>The Global Catalogue of Microorganisms (GCM) 10K type strain sequencing project: providing services to taxonomists for standard genome sequencing and annotation.</title>
        <authorList>
            <consortium name="The Broad Institute Genomics Platform"/>
            <consortium name="The Broad Institute Genome Sequencing Center for Infectious Disease"/>
            <person name="Wu L."/>
            <person name="Ma J."/>
        </authorList>
    </citation>
    <scope>NUCLEOTIDE SEQUENCE [LARGE SCALE GENOMIC DNA]</scope>
    <source>
        <strain evidence="5">CCUG 61697</strain>
    </source>
</reference>
<dbReference type="PANTHER" id="PTHR36919:SF2">
    <property type="entry name" value="BLL6627 PROTEIN"/>
    <property type="match status" value="1"/>
</dbReference>
<accession>A0ABW3JAW7</accession>
<comment type="caution">
    <text evidence="4">The sequence shown here is derived from an EMBL/GenBank/DDBJ whole genome shotgun (WGS) entry which is preliminary data.</text>
</comment>
<dbReference type="EMBL" id="JBHTJO010000001">
    <property type="protein sequence ID" value="MFD0987607.1"/>
    <property type="molecule type" value="Genomic_DNA"/>
</dbReference>
<keyword evidence="2" id="KW-0732">Signal</keyword>